<keyword evidence="11" id="KW-1185">Reference proteome</keyword>
<evidence type="ECO:0000256" key="1">
    <source>
        <dbReference type="ARBA" id="ARBA00012417"/>
    </source>
</evidence>
<dbReference type="SUPFAM" id="SSF48019">
    <property type="entry name" value="post-AAA+ oligomerization domain-like"/>
    <property type="match status" value="1"/>
</dbReference>
<dbReference type="PANTHER" id="PTHR34388:SF1">
    <property type="entry name" value="DNA POLYMERASE III SUBUNIT DELTA"/>
    <property type="match status" value="1"/>
</dbReference>
<dbReference type="NCBIfam" id="TIGR01128">
    <property type="entry name" value="holA"/>
    <property type="match status" value="1"/>
</dbReference>
<dbReference type="InterPro" id="IPR010372">
    <property type="entry name" value="DNA_pol3_delta_N"/>
</dbReference>
<dbReference type="InterPro" id="IPR027417">
    <property type="entry name" value="P-loop_NTPase"/>
</dbReference>
<dbReference type="InterPro" id="IPR005790">
    <property type="entry name" value="DNA_polIII_delta"/>
</dbReference>
<evidence type="ECO:0000313" key="10">
    <source>
        <dbReference type="EMBL" id="UXN71397.1"/>
    </source>
</evidence>
<dbReference type="RefSeq" id="WP_262170931.1">
    <property type="nucleotide sequence ID" value="NZ_CP104965.1"/>
</dbReference>
<protein>
    <recommendedName>
        <fullName evidence="2">DNA polymerase III subunit delta</fullName>
        <ecNumber evidence="1">2.7.7.7</ecNumber>
    </recommendedName>
</protein>
<evidence type="ECO:0000256" key="3">
    <source>
        <dbReference type="ARBA" id="ARBA00022679"/>
    </source>
</evidence>
<comment type="similarity">
    <text evidence="7">Belongs to the DNA polymerase HolA subunit family.</text>
</comment>
<dbReference type="Pfam" id="PF06144">
    <property type="entry name" value="DNA_pol3_delta"/>
    <property type="match status" value="1"/>
</dbReference>
<dbReference type="EC" id="2.7.7.7" evidence="1"/>
<feature type="domain" description="DNA polymerase III delta N-terminal" evidence="9">
    <location>
        <begin position="24"/>
        <end position="88"/>
    </location>
</feature>
<dbReference type="GO" id="GO:0003887">
    <property type="term" value="F:DNA-directed DNA polymerase activity"/>
    <property type="evidence" value="ECO:0007669"/>
    <property type="project" value="UniProtKB-EC"/>
</dbReference>
<evidence type="ECO:0000256" key="4">
    <source>
        <dbReference type="ARBA" id="ARBA00022695"/>
    </source>
</evidence>
<dbReference type="InterPro" id="IPR008921">
    <property type="entry name" value="DNA_pol3_clamp-load_cplx_C"/>
</dbReference>
<evidence type="ECO:0000313" key="11">
    <source>
        <dbReference type="Proteomes" id="UP001061862"/>
    </source>
</evidence>
<comment type="catalytic activity">
    <reaction evidence="8">
        <text>DNA(n) + a 2'-deoxyribonucleoside 5'-triphosphate = DNA(n+1) + diphosphate</text>
        <dbReference type="Rhea" id="RHEA:22508"/>
        <dbReference type="Rhea" id="RHEA-COMP:17339"/>
        <dbReference type="Rhea" id="RHEA-COMP:17340"/>
        <dbReference type="ChEBI" id="CHEBI:33019"/>
        <dbReference type="ChEBI" id="CHEBI:61560"/>
        <dbReference type="ChEBI" id="CHEBI:173112"/>
        <dbReference type="EC" id="2.7.7.7"/>
    </reaction>
</comment>
<evidence type="ECO:0000256" key="2">
    <source>
        <dbReference type="ARBA" id="ARBA00017703"/>
    </source>
</evidence>
<evidence type="ECO:0000256" key="5">
    <source>
        <dbReference type="ARBA" id="ARBA00022705"/>
    </source>
</evidence>
<keyword evidence="5" id="KW-0235">DNA replication</keyword>
<sequence length="340" mass="36734">MSALKAHEVARFLARPDLTEGIFLAYGPDTGLVRETAQKLIRSLTGDDPESASLVVLDGSEVDADPSILAVEAKTISLFGGKRIVRVRGATKSLVMTLTELRDDPGGAAIVLEAGNLAPKDALRALVEAAKLGRALPCYPDNDETLTALIRETFNQQGIRVDADVIATLREILGNDREITRRELEKLSLYAASSKVLTREDVLLLCADNGALVIDAILDATGGGHAEKLELALNRALSSAVDPQRLLAMTTIHFANLRRWRVEVDAGKTPRAVLDGLRPKPHFSRAAALEQQLRLWTDSALAVASDRILQTTADSRRRPALAETSLRRALLAICMMAASH</sequence>
<dbReference type="SUPFAM" id="SSF52540">
    <property type="entry name" value="P-loop containing nucleoside triphosphate hydrolases"/>
    <property type="match status" value="1"/>
</dbReference>
<keyword evidence="6" id="KW-0239">DNA-directed DNA polymerase</keyword>
<dbReference type="Proteomes" id="UP001061862">
    <property type="component" value="Chromosome"/>
</dbReference>
<evidence type="ECO:0000259" key="9">
    <source>
        <dbReference type="Pfam" id="PF06144"/>
    </source>
</evidence>
<evidence type="ECO:0000256" key="8">
    <source>
        <dbReference type="ARBA" id="ARBA00049244"/>
    </source>
</evidence>
<dbReference type="Gene3D" id="1.10.8.60">
    <property type="match status" value="1"/>
</dbReference>
<reference evidence="10 11" key="1">
    <citation type="submission" date="2022-09" db="EMBL/GenBank/DDBJ databases">
        <title>Interaction between co-microsymbionts with complementary sets of symbiotic genes in legume-rhizobium systems.</title>
        <authorList>
            <person name="Safronova V."/>
            <person name="Sazanova A."/>
            <person name="Afonin A."/>
            <person name="Chirak E."/>
        </authorList>
    </citation>
    <scope>NUCLEOTIDE SEQUENCE [LARGE SCALE GENOMIC DNA]</scope>
    <source>
        <strain evidence="10 11">A18/4-1</strain>
    </source>
</reference>
<dbReference type="PANTHER" id="PTHR34388">
    <property type="entry name" value="DNA POLYMERASE III SUBUNIT DELTA"/>
    <property type="match status" value="1"/>
</dbReference>
<evidence type="ECO:0000256" key="6">
    <source>
        <dbReference type="ARBA" id="ARBA00022932"/>
    </source>
</evidence>
<dbReference type="Gene3D" id="3.40.50.300">
    <property type="entry name" value="P-loop containing nucleotide triphosphate hydrolases"/>
    <property type="match status" value="1"/>
</dbReference>
<organism evidence="10 11">
    <name type="scientific">Devosia neptuniae</name>
    <dbReference type="NCBI Taxonomy" id="191302"/>
    <lineage>
        <taxon>Bacteria</taxon>
        <taxon>Pseudomonadati</taxon>
        <taxon>Pseudomonadota</taxon>
        <taxon>Alphaproteobacteria</taxon>
        <taxon>Hyphomicrobiales</taxon>
        <taxon>Devosiaceae</taxon>
        <taxon>Devosia</taxon>
    </lineage>
</organism>
<keyword evidence="4 10" id="KW-0548">Nucleotidyltransferase</keyword>
<gene>
    <name evidence="10" type="primary">holA</name>
    <name evidence="10" type="ORF">N8A98_09545</name>
</gene>
<dbReference type="Gene3D" id="1.20.272.10">
    <property type="match status" value="1"/>
</dbReference>
<accession>A0ABY6CJ80</accession>
<keyword evidence="3 10" id="KW-0808">Transferase</keyword>
<dbReference type="EMBL" id="CP104965">
    <property type="protein sequence ID" value="UXN71397.1"/>
    <property type="molecule type" value="Genomic_DNA"/>
</dbReference>
<evidence type="ECO:0000256" key="7">
    <source>
        <dbReference type="ARBA" id="ARBA00034754"/>
    </source>
</evidence>
<proteinExistence type="inferred from homology"/>
<name>A0ABY6CJ80_9HYPH</name>